<dbReference type="InterPro" id="IPR040398">
    <property type="entry name" value="Not1"/>
</dbReference>
<dbReference type="AlphaFoldDB" id="A0A5K1K3Q1"/>
<protein>
    <submittedName>
        <fullName evidence="4">Triacylglycerol lipase</fullName>
    </submittedName>
</protein>
<dbReference type="GO" id="GO:0000288">
    <property type="term" value="P:nuclear-transcribed mRNA catabolic process, deadenylation-dependent decay"/>
    <property type="evidence" value="ECO:0007669"/>
    <property type="project" value="TreeGrafter"/>
</dbReference>
<feature type="region of interest" description="Disordered" evidence="1">
    <location>
        <begin position="1"/>
        <end position="23"/>
    </location>
</feature>
<dbReference type="InterPro" id="IPR036907">
    <property type="entry name" value="5'-Nucleotdase_C_sf"/>
</dbReference>
<dbReference type="Gene3D" id="3.90.780.10">
    <property type="entry name" value="5'-Nucleotidase, C-terminal domain"/>
    <property type="match status" value="1"/>
</dbReference>
<accession>A0A5K1K3Q1</accession>
<feature type="domain" description="CCR4-NOT transcription complex subunit 1 CAF1-binding" evidence="2">
    <location>
        <begin position="20"/>
        <end position="74"/>
    </location>
</feature>
<dbReference type="Gene3D" id="1.25.40.180">
    <property type="match status" value="1"/>
</dbReference>
<dbReference type="Pfam" id="PF16415">
    <property type="entry name" value="CNOT1_CAF1_bind"/>
    <property type="match status" value="1"/>
</dbReference>
<dbReference type="PANTHER" id="PTHR13162">
    <property type="entry name" value="CCR4-NOT TRANSCRIPTION COMPLEX"/>
    <property type="match status" value="1"/>
</dbReference>
<name>A0A5K1K3Q1_9APHY</name>
<dbReference type="GO" id="GO:0016787">
    <property type="term" value="F:hydrolase activity"/>
    <property type="evidence" value="ECO:0007669"/>
    <property type="project" value="InterPro"/>
</dbReference>
<evidence type="ECO:0000259" key="2">
    <source>
        <dbReference type="Pfam" id="PF16415"/>
    </source>
</evidence>
<dbReference type="EMBL" id="LR728473">
    <property type="protein sequence ID" value="VWP00432.1"/>
    <property type="molecule type" value="Genomic_DNA"/>
</dbReference>
<feature type="domain" description="Putative 5'-nucleotidase C-terminal" evidence="3">
    <location>
        <begin position="138"/>
        <end position="177"/>
    </location>
</feature>
<dbReference type="GO" id="GO:0060090">
    <property type="term" value="F:molecular adaptor activity"/>
    <property type="evidence" value="ECO:0007669"/>
    <property type="project" value="TreeGrafter"/>
</dbReference>
<dbReference type="InterPro" id="IPR032191">
    <property type="entry name" value="CNOT1_CAF1_bind"/>
</dbReference>
<dbReference type="Pfam" id="PF21953">
    <property type="entry name" value="NadN_nucleosid_C"/>
    <property type="match status" value="1"/>
</dbReference>
<dbReference type="InterPro" id="IPR053828">
    <property type="entry name" value="Nucleosidase_C"/>
</dbReference>
<organism evidence="4">
    <name type="scientific">Ganoderma boninense</name>
    <dbReference type="NCBI Taxonomy" id="34458"/>
    <lineage>
        <taxon>Eukaryota</taxon>
        <taxon>Fungi</taxon>
        <taxon>Dikarya</taxon>
        <taxon>Basidiomycota</taxon>
        <taxon>Agaricomycotina</taxon>
        <taxon>Agaricomycetes</taxon>
        <taxon>Polyporales</taxon>
        <taxon>Polyporaceae</taxon>
        <taxon>Ganoderma</taxon>
    </lineage>
</organism>
<dbReference type="GO" id="GO:0009166">
    <property type="term" value="P:nucleotide catabolic process"/>
    <property type="evidence" value="ECO:0007669"/>
    <property type="project" value="InterPro"/>
</dbReference>
<evidence type="ECO:0000313" key="4">
    <source>
        <dbReference type="EMBL" id="VWP00432.1"/>
    </source>
</evidence>
<proteinExistence type="predicted"/>
<evidence type="ECO:0000259" key="3">
    <source>
        <dbReference type="Pfam" id="PF21953"/>
    </source>
</evidence>
<feature type="compositionally biased region" description="Basic and acidic residues" evidence="1">
    <location>
        <begin position="14"/>
        <end position="23"/>
    </location>
</feature>
<dbReference type="GO" id="GO:0030015">
    <property type="term" value="C:CCR4-NOT core complex"/>
    <property type="evidence" value="ECO:0007669"/>
    <property type="project" value="InterPro"/>
</dbReference>
<gene>
    <name evidence="4" type="primary">G4NEK6</name>
</gene>
<sequence length="210" mass="23750">MAEPPPIFTTIQPHRLDREQEKPPEEALDKILFVVNDIAPSNFESKLAEIKGHFYSRRFANYLAGQRVSIEPKQPDLGSERAILTNIGSSLGSITLARDCPIKHENPRRRVRAMESALVLPLWKPAQTNAVKYDVWRKMRVSTLMITNSGSQRFDVYSGPFVLNDQLTSSLYANPFLSEDTRDKTMGDTATRNMAVKGRLVSYIPDHDFG</sequence>
<dbReference type="GO" id="GO:0000932">
    <property type="term" value="C:P-body"/>
    <property type="evidence" value="ECO:0007669"/>
    <property type="project" value="TreeGrafter"/>
</dbReference>
<reference evidence="4" key="1">
    <citation type="submission" date="2019-10" db="EMBL/GenBank/DDBJ databases">
        <authorList>
            <person name="Nor Muhammad N."/>
        </authorList>
    </citation>
    <scope>NUCLEOTIDE SEQUENCE</scope>
</reference>
<dbReference type="PANTHER" id="PTHR13162:SF8">
    <property type="entry name" value="CCR4-NOT TRANSCRIPTION COMPLEX SUBUNIT 1"/>
    <property type="match status" value="1"/>
</dbReference>
<dbReference type="SUPFAM" id="SSF55816">
    <property type="entry name" value="5'-nucleotidase (syn. UDP-sugar hydrolase), C-terminal domain"/>
    <property type="match status" value="1"/>
</dbReference>
<evidence type="ECO:0000256" key="1">
    <source>
        <dbReference type="SAM" id="MobiDB-lite"/>
    </source>
</evidence>
<dbReference type="GO" id="GO:0017148">
    <property type="term" value="P:negative regulation of translation"/>
    <property type="evidence" value="ECO:0007669"/>
    <property type="project" value="InterPro"/>
</dbReference>